<dbReference type="AlphaFoldDB" id="A0A1F5YKR7"/>
<evidence type="ECO:0000313" key="5">
    <source>
        <dbReference type="Proteomes" id="UP000179129"/>
    </source>
</evidence>
<gene>
    <name evidence="4" type="ORF">A3F83_02880</name>
</gene>
<feature type="region of interest" description="Disordered" evidence="1">
    <location>
        <begin position="71"/>
        <end position="90"/>
    </location>
</feature>
<dbReference type="SUPFAM" id="SSF51445">
    <property type="entry name" value="(Trans)glycosidases"/>
    <property type="match status" value="1"/>
</dbReference>
<reference evidence="4 5" key="1">
    <citation type="journal article" date="2016" name="Nat. Commun.">
        <title>Thousands of microbial genomes shed light on interconnected biogeochemical processes in an aquifer system.</title>
        <authorList>
            <person name="Anantharaman K."/>
            <person name="Brown C.T."/>
            <person name="Hug L.A."/>
            <person name="Sharon I."/>
            <person name="Castelle C.J."/>
            <person name="Probst A.J."/>
            <person name="Thomas B.C."/>
            <person name="Singh A."/>
            <person name="Wilkins M.J."/>
            <person name="Karaoz U."/>
            <person name="Brodie E.L."/>
            <person name="Williams K.H."/>
            <person name="Hubbard S.S."/>
            <person name="Banfield J.F."/>
        </authorList>
    </citation>
    <scope>NUCLEOTIDE SEQUENCE [LARGE SCALE GENOMIC DNA]</scope>
</reference>
<evidence type="ECO:0000256" key="1">
    <source>
        <dbReference type="SAM" id="MobiDB-lite"/>
    </source>
</evidence>
<sequence length="630" mass="72160">MLLLCLGIALPGCGRCRDTESRPAEAADLSKTEETGPDPAYFRPGLLPIQKMRWDSIPPNRRSEFSFGTRLYPAQEPDDPDSGRPEIWRNEAPGLQGSFASVEKKYPRSAPPGIETSRRIKLSGWKGERLYSQLLLWSSSEISQVRWKTSSFAGGGMELPAGDCLKVNFVRYVLADDGSQEGRGAPPDQRSLMPDVLDDFDRFDLPARSVRPLWISVQIPQEAEAGEYRADITVEAENAESLTFTIELEVLPRTLPPPSEWSFQLDLWQNPWAVARYHHVRPWSPEHWSLLKPLTQMLAQAGQKCITTTIVSRPWGGQTLDAYESMVEWTRLNDGTWRYDYSVFDRYVEFCMEQGIKEQINCFTVLSWSGYSYFDEQSAEYKTLSCAVGSPEYREHWRPFLSDFARHLKEKGWFERTVFGIDEAPLEQMRKIIDFLRADAPELKIGLTGEYLAEINDDVYHWCFFIDQQVSAEVLRERRSLHRPSTFYVCCGPALPNTFTFSPPVEAAWLGWYAAARGFDGFLRWAYNSWPLDPLVDSRYISWPAGDCFLVYPGPRSSIRFERLREGVQDYEKIRLLKEELAKTALTSDREKLEKLTAFLMAISYSSSAGPDYYLNTVNQGKALLEELSR</sequence>
<dbReference type="STRING" id="1817867.A3F83_02880"/>
<dbReference type="EMBL" id="MFIX01000248">
    <property type="protein sequence ID" value="OGG00663.1"/>
    <property type="molecule type" value="Genomic_DNA"/>
</dbReference>
<evidence type="ECO:0000313" key="4">
    <source>
        <dbReference type="EMBL" id="OGG00663.1"/>
    </source>
</evidence>
<dbReference type="InterPro" id="IPR053850">
    <property type="entry name" value="Glyco_hydro_123_N_2"/>
</dbReference>
<organism evidence="4 5">
    <name type="scientific">Candidatus Glassbacteria bacterium RIFCSPLOWO2_12_FULL_58_11</name>
    <dbReference type="NCBI Taxonomy" id="1817867"/>
    <lineage>
        <taxon>Bacteria</taxon>
        <taxon>Candidatus Glassiibacteriota</taxon>
    </lineage>
</organism>
<feature type="domain" description="Glycoside hydrolase 123 catalytic" evidence="2">
    <location>
        <begin position="268"/>
        <end position="577"/>
    </location>
</feature>
<evidence type="ECO:0000259" key="2">
    <source>
        <dbReference type="Pfam" id="PF13320"/>
    </source>
</evidence>
<accession>A0A1F5YKR7</accession>
<feature type="region of interest" description="Disordered" evidence="1">
    <location>
        <begin position="17"/>
        <end position="42"/>
    </location>
</feature>
<dbReference type="Pfam" id="PF13320">
    <property type="entry name" value="GH123_cat"/>
    <property type="match status" value="1"/>
</dbReference>
<comment type="caution">
    <text evidence="4">The sequence shown here is derived from an EMBL/GenBank/DDBJ whole genome shotgun (WGS) entry which is preliminary data.</text>
</comment>
<name>A0A1F5YKR7_9BACT</name>
<dbReference type="Pfam" id="PF22680">
    <property type="entry name" value="Glyco_hydro_123_N_2"/>
    <property type="match status" value="1"/>
</dbReference>
<proteinExistence type="predicted"/>
<dbReference type="InterPro" id="IPR025150">
    <property type="entry name" value="GH123_cat"/>
</dbReference>
<feature type="compositionally biased region" description="Basic and acidic residues" evidence="1">
    <location>
        <begin position="17"/>
        <end position="34"/>
    </location>
</feature>
<dbReference type="InterPro" id="IPR017853">
    <property type="entry name" value="GH"/>
</dbReference>
<feature type="domain" description="Glycoside hydrolase 123 N-terminal" evidence="3">
    <location>
        <begin position="99"/>
        <end position="235"/>
    </location>
</feature>
<evidence type="ECO:0000259" key="3">
    <source>
        <dbReference type="Pfam" id="PF22680"/>
    </source>
</evidence>
<dbReference type="Proteomes" id="UP000179129">
    <property type="component" value="Unassembled WGS sequence"/>
</dbReference>
<protein>
    <submittedName>
        <fullName evidence="4">Uncharacterized protein</fullName>
    </submittedName>
</protein>